<proteinExistence type="predicted"/>
<reference evidence="2" key="1">
    <citation type="submission" date="2020-01" db="EMBL/GenBank/DDBJ databases">
        <authorList>
            <consortium name="DOE Joint Genome Institute"/>
            <person name="Haridas S."/>
            <person name="Albert R."/>
            <person name="Binder M."/>
            <person name="Bloem J."/>
            <person name="Labutti K."/>
            <person name="Salamov A."/>
            <person name="Andreopoulos B."/>
            <person name="Baker S.E."/>
            <person name="Barry K."/>
            <person name="Bills G."/>
            <person name="Bluhm B.H."/>
            <person name="Cannon C."/>
            <person name="Castanera R."/>
            <person name="Culley D.E."/>
            <person name="Daum C."/>
            <person name="Ezra D."/>
            <person name="Gonzalez J.B."/>
            <person name="Henrissat B."/>
            <person name="Kuo A."/>
            <person name="Liang C."/>
            <person name="Lipzen A."/>
            <person name="Lutzoni F."/>
            <person name="Magnuson J."/>
            <person name="Mondo S."/>
            <person name="Nolan M."/>
            <person name="Ohm R."/>
            <person name="Pangilinan J."/>
            <person name="Park H.-J."/>
            <person name="Ramirez L."/>
            <person name="Alfaro M."/>
            <person name="Sun H."/>
            <person name="Tritt A."/>
            <person name="Yoshinaga Y."/>
            <person name="Zwiers L.-H."/>
            <person name="Turgeon B.G."/>
            <person name="Goodwin S.B."/>
            <person name="Spatafora J.W."/>
            <person name="Crous P.W."/>
            <person name="Grigoriev I.V."/>
        </authorList>
    </citation>
    <scope>NUCLEOTIDE SEQUENCE</scope>
    <source>
        <strain evidence="2">CBS 342.82</strain>
    </source>
</reference>
<dbReference type="RefSeq" id="XP_033455817.1">
    <property type="nucleotide sequence ID" value="XM_033605915.1"/>
</dbReference>
<organism evidence="2">
    <name type="scientific">Dissoconium aciculare CBS 342.82</name>
    <dbReference type="NCBI Taxonomy" id="1314786"/>
    <lineage>
        <taxon>Eukaryota</taxon>
        <taxon>Fungi</taxon>
        <taxon>Dikarya</taxon>
        <taxon>Ascomycota</taxon>
        <taxon>Pezizomycotina</taxon>
        <taxon>Dothideomycetes</taxon>
        <taxon>Dothideomycetidae</taxon>
        <taxon>Mycosphaerellales</taxon>
        <taxon>Dissoconiaceae</taxon>
        <taxon>Dissoconium</taxon>
    </lineage>
</organism>
<accession>A0A6J3LSM5</accession>
<evidence type="ECO:0000313" key="2">
    <source>
        <dbReference type="RefSeq" id="XP_033455817.1"/>
    </source>
</evidence>
<dbReference type="Proteomes" id="UP000504637">
    <property type="component" value="Unplaced"/>
</dbReference>
<keyword evidence="1" id="KW-1185">Reference proteome</keyword>
<dbReference type="AlphaFoldDB" id="A0A6J3LSM5"/>
<gene>
    <name evidence="2" type="ORF">K489DRAFT_384691</name>
</gene>
<name>A0A6J3LSM5_9PEZI</name>
<reference evidence="2" key="3">
    <citation type="submission" date="2025-08" db="UniProtKB">
        <authorList>
            <consortium name="RefSeq"/>
        </authorList>
    </citation>
    <scope>IDENTIFICATION</scope>
    <source>
        <strain evidence="2">CBS 342.82</strain>
    </source>
</reference>
<evidence type="ECO:0000313" key="1">
    <source>
        <dbReference type="Proteomes" id="UP000504637"/>
    </source>
</evidence>
<reference evidence="2" key="2">
    <citation type="submission" date="2020-04" db="EMBL/GenBank/DDBJ databases">
        <authorList>
            <consortium name="NCBI Genome Project"/>
        </authorList>
    </citation>
    <scope>NUCLEOTIDE SEQUENCE</scope>
    <source>
        <strain evidence="2">CBS 342.82</strain>
    </source>
</reference>
<sequence length="62" mass="7117">MAVLYAPRMRADSYRRRDIRDASVSVYPSQPQIPAQTSFFFALLPTPTTTYQTTVRTRTKCS</sequence>
<dbReference type="GeneID" id="54363715"/>
<protein>
    <submittedName>
        <fullName evidence="2">Uncharacterized protein</fullName>
    </submittedName>
</protein>